<dbReference type="InterPro" id="IPR006664">
    <property type="entry name" value="OMP_bac"/>
</dbReference>
<proteinExistence type="predicted"/>
<dbReference type="NCBIfam" id="TIGR01451">
    <property type="entry name" value="B_ant_repeat"/>
    <property type="match status" value="5"/>
</dbReference>
<accession>A0ABV6STN0</accession>
<dbReference type="Pfam" id="PF00691">
    <property type="entry name" value="OmpA"/>
    <property type="match status" value="1"/>
</dbReference>
<dbReference type="Gene3D" id="3.30.1330.60">
    <property type="entry name" value="OmpA-like domain"/>
    <property type="match status" value="1"/>
</dbReference>
<dbReference type="InterPro" id="IPR001434">
    <property type="entry name" value="OmcB-like_DUF11"/>
</dbReference>
<comment type="caution">
    <text evidence="6">The sequence shown here is derived from an EMBL/GenBank/DDBJ whole genome shotgun (WGS) entry which is preliminary data.</text>
</comment>
<keyword evidence="7" id="KW-1185">Reference proteome</keyword>
<dbReference type="CDD" id="cd07185">
    <property type="entry name" value="OmpA_C-like"/>
    <property type="match status" value="1"/>
</dbReference>
<comment type="subcellular location">
    <subcellularLocation>
        <location evidence="1">Membrane</location>
    </subcellularLocation>
</comment>
<dbReference type="PROSITE" id="PS51123">
    <property type="entry name" value="OMPA_2"/>
    <property type="match status" value="1"/>
</dbReference>
<reference evidence="6 7" key="1">
    <citation type="submission" date="2024-09" db="EMBL/GenBank/DDBJ databases">
        <authorList>
            <person name="Sun Q."/>
            <person name="Mori K."/>
        </authorList>
    </citation>
    <scope>NUCLEOTIDE SEQUENCE [LARGE SCALE GENOMIC DNA]</scope>
    <source>
        <strain evidence="6 7">KCTC 52403</strain>
    </source>
</reference>
<feature type="region of interest" description="Disordered" evidence="4">
    <location>
        <begin position="205"/>
        <end position="229"/>
    </location>
</feature>
<dbReference type="Gene3D" id="2.60.40.10">
    <property type="entry name" value="Immunoglobulins"/>
    <property type="match status" value="1"/>
</dbReference>
<sequence>IEITKSVTSAGPYTEGSVISYQFVVENTGDVRLTNVSVTDELAGLGAITYAWPGAEGVLEAGQSVTATATYVVTAADVNAGNVHNSATAEGTPPSTPSNPTPPPITTPPGEVDTPIAQEPGLSVQKSVTSAGPYTEGSVISYQFVVENTGDVTLTNVSVTDALAGLSTITYAWPGAEGVLLVGQSVTATATYTVTAADVNAGNVHNSATAEGTPPSTPTNPTPTPVVTPPGDVDTPIAQNPAIELTKSVISTGPYSEGDTITYEFVVENTGDVTLTDVTVIDELPGLSDLTYEWPGAEGVLLVGQSVTAVAAYVVTQVDVNAGTVHNAAIAEGTPPGTPGEPATPIVSPPGEAVVEIETGANLSIQKAVDNATPIIGENVVFTLTLRNAGPADATGVVATDVLASGYTFVSSAGDGAYDAATGLWTIGDLANGGAASLSITVTVNATGDYRNTASVDGNETDPDPEDNTDVVTPTPMPRIVAIDDPMGVVDAGTGTRSVLGNDTLGPDPATVPEVVLTPGVPSHPGLSMNPDGTITIAVDVPSGTYEYPYTICDAANPTNCDTAIATIEVVGNPTLLRVVKSVATRTVNIGDLVRYTVTVENIGLVDLIDGNLVDTPPTGFSYVEGSMSVRDADGAFTLAPGHHPLRIGGLDIAAGEDATIVYLLRVGAGVRLGSHVNEAVAVDGSGNPISNVATAEVTLDGDPMLDDSLVFGTVFDDRDGDGWQDRADLGGVAASGGFAPGAYVANSTTIDTGNGPTPLADASSPLLHGVDVGAIRARESEADPAPTVVIRQRLGALEFTDGFVLTSAQGVTVRMAADGTTRIERSGDAARGLNAAEPVVERRVSSVEGGYEVAYVISNQGIDERGIPGVRIASVEGLLIETDQYGRYHVPDVHGGDWGRGRNFILKVDPATLPAGTEFTTANPLVRRVTPGIPVRFDFGVKLPVQLVPGGREQVELELGEVLFAPGSAEVREAYLPVLGRVAERINAHDGGEVVITADGDSEGLAFARAGAVRDALQPLVSAEARDGLQVVLRSRVDDPHAPVIAGATASGALLGTVLFDTDKSAIRPDFEGLLDAVAARLDALDGGVVVLVGHTDVRGSHAYNAALGLRRATSVYEALRTRLRPEVRERVRVESSGDPAAPTGTDAR</sequence>
<dbReference type="InterPro" id="IPR055354">
    <property type="entry name" value="DUF7507"/>
</dbReference>
<dbReference type="RefSeq" id="WP_386659011.1">
    <property type="nucleotide sequence ID" value="NZ_JBHLTF010000003.1"/>
</dbReference>
<evidence type="ECO:0000256" key="1">
    <source>
        <dbReference type="ARBA" id="ARBA00004370"/>
    </source>
</evidence>
<feature type="region of interest" description="Disordered" evidence="4">
    <location>
        <begin position="84"/>
        <end position="110"/>
    </location>
</feature>
<evidence type="ECO:0000313" key="7">
    <source>
        <dbReference type="Proteomes" id="UP001589898"/>
    </source>
</evidence>
<feature type="compositionally biased region" description="Pro residues" evidence="4">
    <location>
        <begin position="215"/>
        <end position="228"/>
    </location>
</feature>
<dbReference type="InterPro" id="IPR047589">
    <property type="entry name" value="DUF11_rpt"/>
</dbReference>
<evidence type="ECO:0000256" key="4">
    <source>
        <dbReference type="SAM" id="MobiDB-lite"/>
    </source>
</evidence>
<dbReference type="InterPro" id="IPR036737">
    <property type="entry name" value="OmpA-like_sf"/>
</dbReference>
<dbReference type="PANTHER" id="PTHR34819">
    <property type="entry name" value="LARGE CYSTEINE-RICH PERIPLASMIC PROTEIN OMCB"/>
    <property type="match status" value="1"/>
</dbReference>
<keyword evidence="2 3" id="KW-0472">Membrane</keyword>
<evidence type="ECO:0000256" key="3">
    <source>
        <dbReference type="PROSITE-ProRule" id="PRU00473"/>
    </source>
</evidence>
<feature type="compositionally biased region" description="Acidic residues" evidence="4">
    <location>
        <begin position="459"/>
        <end position="469"/>
    </location>
</feature>
<dbReference type="Proteomes" id="UP001589898">
    <property type="component" value="Unassembled WGS sequence"/>
</dbReference>
<evidence type="ECO:0000256" key="2">
    <source>
        <dbReference type="ARBA" id="ARBA00023136"/>
    </source>
</evidence>
<feature type="domain" description="OmpA-like" evidence="5">
    <location>
        <begin position="1048"/>
        <end position="1150"/>
    </location>
</feature>
<feature type="compositionally biased region" description="Pro residues" evidence="4">
    <location>
        <begin position="94"/>
        <end position="107"/>
    </location>
</feature>
<gene>
    <name evidence="6" type="ORF">ACFFFU_00780</name>
</gene>
<dbReference type="Pfam" id="PF01345">
    <property type="entry name" value="DUF11"/>
    <property type="match status" value="2"/>
</dbReference>
<feature type="non-terminal residue" evidence="6">
    <location>
        <position position="1"/>
    </location>
</feature>
<dbReference type="Pfam" id="PF24346">
    <property type="entry name" value="DUF7507"/>
    <property type="match status" value="3"/>
</dbReference>
<dbReference type="InterPro" id="IPR006665">
    <property type="entry name" value="OmpA-like"/>
</dbReference>
<dbReference type="EMBL" id="JBHLTF010000003">
    <property type="protein sequence ID" value="MFC0716307.1"/>
    <property type="molecule type" value="Genomic_DNA"/>
</dbReference>
<dbReference type="InterPro" id="IPR051172">
    <property type="entry name" value="Chlamydia_OmcB"/>
</dbReference>
<dbReference type="SUPFAM" id="SSF103088">
    <property type="entry name" value="OmpA-like"/>
    <property type="match status" value="2"/>
</dbReference>
<dbReference type="PRINTS" id="PR01021">
    <property type="entry name" value="OMPADOMAIN"/>
</dbReference>
<evidence type="ECO:0000313" key="6">
    <source>
        <dbReference type="EMBL" id="MFC0716307.1"/>
    </source>
</evidence>
<organism evidence="6 7">
    <name type="scientific">Luteimonas padinae</name>
    <dbReference type="NCBI Taxonomy" id="1714359"/>
    <lineage>
        <taxon>Bacteria</taxon>
        <taxon>Pseudomonadati</taxon>
        <taxon>Pseudomonadota</taxon>
        <taxon>Gammaproteobacteria</taxon>
        <taxon>Lysobacterales</taxon>
        <taxon>Lysobacteraceae</taxon>
        <taxon>Luteimonas</taxon>
    </lineage>
</organism>
<dbReference type="PANTHER" id="PTHR34819:SF4">
    <property type="entry name" value="LARGE CYSTEINE-RICH PERIPLASMIC PROTEIN OMCB"/>
    <property type="match status" value="1"/>
</dbReference>
<name>A0ABV6STN0_9GAMM</name>
<evidence type="ECO:0000259" key="5">
    <source>
        <dbReference type="PROSITE" id="PS51123"/>
    </source>
</evidence>
<protein>
    <submittedName>
        <fullName evidence="6">OmpA family protein</fullName>
    </submittedName>
</protein>
<feature type="region of interest" description="Disordered" evidence="4">
    <location>
        <begin position="451"/>
        <end position="476"/>
    </location>
</feature>
<dbReference type="InterPro" id="IPR013783">
    <property type="entry name" value="Ig-like_fold"/>
</dbReference>